<dbReference type="AlphaFoldDB" id="A0A0V0S1E6"/>
<gene>
    <name evidence="2" type="ORF">T07_10990</name>
</gene>
<sequence>MCMLSTFFRLSRELGDRETRGYVFCTPLLVTDRLMIIKSIFGGKVFSRKLQNFMGYRLGMYPIVSLHLRIFTTHAIAATSAERSFTTVKYLKSYFRNTMIEERLNGLSVICTFILTFPLILI</sequence>
<organism evidence="2 3">
    <name type="scientific">Trichinella nelsoni</name>
    <dbReference type="NCBI Taxonomy" id="6336"/>
    <lineage>
        <taxon>Eukaryota</taxon>
        <taxon>Metazoa</taxon>
        <taxon>Ecdysozoa</taxon>
        <taxon>Nematoda</taxon>
        <taxon>Enoplea</taxon>
        <taxon>Dorylaimia</taxon>
        <taxon>Trichinellida</taxon>
        <taxon>Trichinellidae</taxon>
        <taxon>Trichinella</taxon>
    </lineage>
</organism>
<evidence type="ECO:0000313" key="3">
    <source>
        <dbReference type="Proteomes" id="UP000054630"/>
    </source>
</evidence>
<evidence type="ECO:0000313" key="2">
    <source>
        <dbReference type="EMBL" id="KRX20516.1"/>
    </source>
</evidence>
<dbReference type="OrthoDB" id="5872133at2759"/>
<comment type="caution">
    <text evidence="2">The sequence shown here is derived from an EMBL/GenBank/DDBJ whole genome shotgun (WGS) entry which is preliminary data.</text>
</comment>
<keyword evidence="1" id="KW-1133">Transmembrane helix</keyword>
<name>A0A0V0S1E6_9BILA</name>
<proteinExistence type="predicted"/>
<dbReference type="EMBL" id="JYDL01000048">
    <property type="protein sequence ID" value="KRX20516.1"/>
    <property type="molecule type" value="Genomic_DNA"/>
</dbReference>
<keyword evidence="1" id="KW-0472">Membrane</keyword>
<dbReference type="Proteomes" id="UP000054630">
    <property type="component" value="Unassembled WGS sequence"/>
</dbReference>
<reference evidence="2 3" key="1">
    <citation type="submission" date="2015-01" db="EMBL/GenBank/DDBJ databases">
        <title>Evolution of Trichinella species and genotypes.</title>
        <authorList>
            <person name="Korhonen P.K."/>
            <person name="Edoardo P."/>
            <person name="Giuseppe L.R."/>
            <person name="Gasser R.B."/>
        </authorList>
    </citation>
    <scope>NUCLEOTIDE SEQUENCE [LARGE SCALE GENOMIC DNA]</scope>
    <source>
        <strain evidence="2">ISS37</strain>
    </source>
</reference>
<feature type="transmembrane region" description="Helical" evidence="1">
    <location>
        <begin position="102"/>
        <end position="121"/>
    </location>
</feature>
<keyword evidence="3" id="KW-1185">Reference proteome</keyword>
<accession>A0A0V0S1E6</accession>
<evidence type="ECO:0000256" key="1">
    <source>
        <dbReference type="SAM" id="Phobius"/>
    </source>
</evidence>
<protein>
    <submittedName>
        <fullName evidence="2">Uncharacterized protein</fullName>
    </submittedName>
</protein>
<keyword evidence="1" id="KW-0812">Transmembrane</keyword>